<feature type="domain" description="Polypeptide-transport-associated ShlB-type" evidence="7">
    <location>
        <begin position="108"/>
        <end position="166"/>
    </location>
</feature>
<accession>A0ABS2K296</accession>
<reference evidence="8" key="1">
    <citation type="submission" date="2020-10" db="EMBL/GenBank/DDBJ databases">
        <title>Phylogeny of dyella-like bacteria.</title>
        <authorList>
            <person name="Fu J."/>
        </authorList>
    </citation>
    <scope>NUCLEOTIDE SEQUENCE</scope>
    <source>
        <strain evidence="8">DHOC52</strain>
    </source>
</reference>
<evidence type="ECO:0000256" key="2">
    <source>
        <dbReference type="ARBA" id="ARBA00022692"/>
    </source>
</evidence>
<comment type="caution">
    <text evidence="8">The sequence shown here is derived from an EMBL/GenBank/DDBJ whole genome shotgun (WGS) entry which is preliminary data.</text>
</comment>
<keyword evidence="5" id="KW-0732">Signal</keyword>
<dbReference type="Pfam" id="PF03865">
    <property type="entry name" value="ShlB"/>
    <property type="match status" value="1"/>
</dbReference>
<keyword evidence="1" id="KW-0472">Membrane</keyword>
<name>A0ABS2K296_9GAMM</name>
<evidence type="ECO:0000259" key="6">
    <source>
        <dbReference type="Pfam" id="PF03865"/>
    </source>
</evidence>
<keyword evidence="1" id="KW-1134">Transmembrane beta strand</keyword>
<keyword evidence="3" id="KW-0998">Cell outer membrane</keyword>
<feature type="domain" description="Haemolysin activator HlyB C-terminal" evidence="6">
    <location>
        <begin position="234"/>
        <end position="550"/>
    </location>
</feature>
<dbReference type="InterPro" id="IPR051544">
    <property type="entry name" value="TPS_OM_transporter"/>
</dbReference>
<dbReference type="Pfam" id="PF08479">
    <property type="entry name" value="POTRA_2"/>
    <property type="match status" value="1"/>
</dbReference>
<feature type="chain" id="PRO_5045283919" evidence="5">
    <location>
        <begin position="39"/>
        <end position="588"/>
    </location>
</feature>
<dbReference type="Gene3D" id="3.10.20.310">
    <property type="entry name" value="membrane protein fhac"/>
    <property type="match status" value="1"/>
</dbReference>
<dbReference type="EMBL" id="JADIKE010000029">
    <property type="protein sequence ID" value="MBM7124780.1"/>
    <property type="molecule type" value="Genomic_DNA"/>
</dbReference>
<feature type="compositionally biased region" description="Low complexity" evidence="4">
    <location>
        <begin position="76"/>
        <end position="85"/>
    </location>
</feature>
<evidence type="ECO:0000313" key="8">
    <source>
        <dbReference type="EMBL" id="MBM7124780.1"/>
    </source>
</evidence>
<dbReference type="RefSeq" id="WP_204680311.1">
    <property type="nucleotide sequence ID" value="NZ_BSNR01000011.1"/>
</dbReference>
<keyword evidence="2" id="KW-0812">Transmembrane</keyword>
<protein>
    <submittedName>
        <fullName evidence="8">ShlB/FhaC/HecB family hemolysin secretion/activation protein</fullName>
    </submittedName>
</protein>
<dbReference type="InterPro" id="IPR005565">
    <property type="entry name" value="Hemolysn_activator_HlyB_C"/>
</dbReference>
<proteinExistence type="predicted"/>
<sequence length="588" mass="63029">MHSPINALSRFGRPFHTVPTTPLYAAILALCAVPHAYAQTAPAGNSAGNILQQNQGLLAPDNDTRTAAPPPDPIHPGASSPSASVPPQTVYVQHFELDKPLDEPLAMQVRRLLASAEGRDLTFAQIVQVRDKLTALLQSHYGILTFVVVPEQDASKGTLRFQMIRGRVESITLRNRSRVSDDTLERIFRTRQIATLSASEQGGVDRVLHAANLARALPGVASITPTLTEGATEGGTKVMVDVAPAPAFEAAVVTDNAGSAGSGRYRVGTQLTVNNPLGIGDRARVLGYAAPGSVQDRIGRDGRTWIGLASYDAPLGFSGTRAGIQYSKVGYALGGGLKDLGSGYASVVSFYANHPLVLTSRNEFRMGVQYSRKNLNDEFFGINALRRSNVASLLAYGTHYGQLAGKPNGLQYSSELDVGSLWLVDLGLTADPRTSGRSTKWTGSADFTQLLWRGADIRARVSAQLASKHLDPSEQMSLGGPNAVRAYGYDVPNVDQGALASLDLSQQIPRLTGVSTRVFADVGRGQINRNGGVFGSDNTWMAAGYGVGLTYQYRNRLRLDLAQAFRLGTPRGMAPDRSQTWFTATYFL</sequence>
<evidence type="ECO:0000313" key="9">
    <source>
        <dbReference type="Proteomes" id="UP001430149"/>
    </source>
</evidence>
<dbReference type="Proteomes" id="UP001430149">
    <property type="component" value="Unassembled WGS sequence"/>
</dbReference>
<evidence type="ECO:0000256" key="5">
    <source>
        <dbReference type="SAM" id="SignalP"/>
    </source>
</evidence>
<keyword evidence="9" id="KW-1185">Reference proteome</keyword>
<dbReference type="Gene3D" id="2.40.160.50">
    <property type="entry name" value="membrane protein fhac: a member of the omp85/tpsb transporter family"/>
    <property type="match status" value="1"/>
</dbReference>
<dbReference type="PANTHER" id="PTHR34597:SF1">
    <property type="entry name" value="HEME_HEMOPEXIN TRANSPORTER PROTEIN HUXB"/>
    <property type="match status" value="1"/>
</dbReference>
<dbReference type="InterPro" id="IPR013686">
    <property type="entry name" value="Polypept-transport_assoc_ShlB"/>
</dbReference>
<evidence type="ECO:0000259" key="7">
    <source>
        <dbReference type="Pfam" id="PF08479"/>
    </source>
</evidence>
<evidence type="ECO:0000256" key="1">
    <source>
        <dbReference type="ARBA" id="ARBA00022452"/>
    </source>
</evidence>
<evidence type="ECO:0000256" key="3">
    <source>
        <dbReference type="ARBA" id="ARBA00023237"/>
    </source>
</evidence>
<gene>
    <name evidence="8" type="ORF">ISP19_05255</name>
</gene>
<evidence type="ECO:0000256" key="4">
    <source>
        <dbReference type="SAM" id="MobiDB-lite"/>
    </source>
</evidence>
<organism evidence="8 9">
    <name type="scientific">Dyella flava</name>
    <dbReference type="NCBI Taxonomy" id="1920170"/>
    <lineage>
        <taxon>Bacteria</taxon>
        <taxon>Pseudomonadati</taxon>
        <taxon>Pseudomonadota</taxon>
        <taxon>Gammaproteobacteria</taxon>
        <taxon>Lysobacterales</taxon>
        <taxon>Rhodanobacteraceae</taxon>
        <taxon>Dyella</taxon>
    </lineage>
</organism>
<dbReference type="PANTHER" id="PTHR34597">
    <property type="entry name" value="SLR1661 PROTEIN"/>
    <property type="match status" value="1"/>
</dbReference>
<feature type="region of interest" description="Disordered" evidence="4">
    <location>
        <begin position="59"/>
        <end position="85"/>
    </location>
</feature>
<feature type="signal peptide" evidence="5">
    <location>
        <begin position="1"/>
        <end position="38"/>
    </location>
</feature>